<dbReference type="Proteomes" id="UP001608902">
    <property type="component" value="Unassembled WGS sequence"/>
</dbReference>
<dbReference type="PANTHER" id="PTHR33939:SF1">
    <property type="entry name" value="DUF4371 DOMAIN-CONTAINING PROTEIN"/>
    <property type="match status" value="1"/>
</dbReference>
<sequence length="406" mass="45863">MGCRSHISRSGEGCSWMTLETKDSSSQTDDPRHTDVGTQCSMLTTTSNLPSLPPLPRSSRLCPKCRCLIARVHEIRKLQDIDGDNLSSTAANLGVSRRTVRLCLERYGPIYRYQADRVRSGEVPSPANKLPACRKSKRCLNRRELCNQVRNSIPIFVQQKLREVMHSFYKQNLPPTLASVLTIMRGCLGEDFDYGKEHLRMLLRGIGFKFQVAGDQAICFERTDICRWRGRYVRRMAQLRAEGYSLFFSDETWLFEGMQLARQWVDTVTAANPLQSLSEGLTAGPSRAPSKGKRVVIIHTMGEDGFVDGALKFIISGRSVADGDYHGEMNAETFEAYLKAILPLLKKSREDKVALIIDNAPYHSRKETRERGKKGDSIPKNSRGKIPEKGKERRLDEVVSMEQCVQ</sequence>
<protein>
    <recommendedName>
        <fullName evidence="4">Tc1-like transposase DDE domain-containing protein</fullName>
    </recommendedName>
</protein>
<name>A0ABD6EZB1_9BILA</name>
<dbReference type="Gene3D" id="3.30.420.10">
    <property type="entry name" value="Ribonuclease H-like superfamily/Ribonuclease H"/>
    <property type="match status" value="1"/>
</dbReference>
<dbReference type="AlphaFoldDB" id="A0ABD6EZB1"/>
<dbReference type="PANTHER" id="PTHR33939">
    <property type="entry name" value="PROTEIN CBG22215"/>
    <property type="match status" value="1"/>
</dbReference>
<comment type="caution">
    <text evidence="2">The sequence shown here is derived from an EMBL/GenBank/DDBJ whole genome shotgun (WGS) entry which is preliminary data.</text>
</comment>
<evidence type="ECO:0000313" key="3">
    <source>
        <dbReference type="Proteomes" id="UP001608902"/>
    </source>
</evidence>
<evidence type="ECO:0000256" key="1">
    <source>
        <dbReference type="SAM" id="MobiDB-lite"/>
    </source>
</evidence>
<evidence type="ECO:0000313" key="2">
    <source>
        <dbReference type="EMBL" id="MFH4984751.1"/>
    </source>
</evidence>
<reference evidence="2 3" key="1">
    <citation type="submission" date="2024-08" db="EMBL/GenBank/DDBJ databases">
        <title>Gnathostoma spinigerum genome.</title>
        <authorList>
            <person name="Gonzalez-Bertolin B."/>
            <person name="Monzon S."/>
            <person name="Zaballos A."/>
            <person name="Jimenez P."/>
            <person name="Dekumyoy P."/>
            <person name="Varona S."/>
            <person name="Cuesta I."/>
            <person name="Sumanam S."/>
            <person name="Adisakwattana P."/>
            <person name="Gasser R.B."/>
            <person name="Hernandez-Gonzalez A."/>
            <person name="Young N.D."/>
            <person name="Perteguer M.J."/>
        </authorList>
    </citation>
    <scope>NUCLEOTIDE SEQUENCE [LARGE SCALE GENOMIC DNA]</scope>
    <source>
        <strain evidence="2">AL3</strain>
        <tissue evidence="2">Liver</tissue>
    </source>
</reference>
<feature type="compositionally biased region" description="Basic and acidic residues" evidence="1">
    <location>
        <begin position="385"/>
        <end position="397"/>
    </location>
</feature>
<feature type="region of interest" description="Disordered" evidence="1">
    <location>
        <begin position="365"/>
        <end position="406"/>
    </location>
</feature>
<dbReference type="InterPro" id="IPR036397">
    <property type="entry name" value="RNaseH_sf"/>
</dbReference>
<organism evidence="2 3">
    <name type="scientific">Gnathostoma spinigerum</name>
    <dbReference type="NCBI Taxonomy" id="75299"/>
    <lineage>
        <taxon>Eukaryota</taxon>
        <taxon>Metazoa</taxon>
        <taxon>Ecdysozoa</taxon>
        <taxon>Nematoda</taxon>
        <taxon>Chromadorea</taxon>
        <taxon>Rhabditida</taxon>
        <taxon>Spirurina</taxon>
        <taxon>Gnathostomatomorpha</taxon>
        <taxon>Gnathostomatoidea</taxon>
        <taxon>Gnathostomatidae</taxon>
        <taxon>Gnathostoma</taxon>
    </lineage>
</organism>
<evidence type="ECO:0008006" key="4">
    <source>
        <dbReference type="Google" id="ProtNLM"/>
    </source>
</evidence>
<gene>
    <name evidence="2" type="ORF">AB6A40_011460</name>
</gene>
<accession>A0ABD6EZB1</accession>
<proteinExistence type="predicted"/>
<dbReference type="EMBL" id="JBGFUD010020767">
    <property type="protein sequence ID" value="MFH4984751.1"/>
    <property type="molecule type" value="Genomic_DNA"/>
</dbReference>
<keyword evidence="3" id="KW-1185">Reference proteome</keyword>
<feature type="compositionally biased region" description="Basic and acidic residues" evidence="1">
    <location>
        <begin position="365"/>
        <end position="377"/>
    </location>
</feature>